<dbReference type="InterPro" id="IPR024515">
    <property type="entry name" value="DUF3397"/>
</dbReference>
<sequence>MMLILQTVATVFIFAPFLAFFLIYIAARKPLKRRAFLVAADLTTLVLFVAVPVLIYAIWSYEASALVCFVAIIIAIVFLVIEWKNEKELKVRVYIRKTWRLYFVVLAFAYLMIWTVGLIFTVSRFMLDSYGA</sequence>
<feature type="transmembrane region" description="Helical" evidence="1">
    <location>
        <begin position="63"/>
        <end position="81"/>
    </location>
</feature>
<keyword evidence="1" id="KW-1133">Transmembrane helix</keyword>
<accession>A0ABT8N0D2</accession>
<evidence type="ECO:0000313" key="3">
    <source>
        <dbReference type="Proteomes" id="UP001172055"/>
    </source>
</evidence>
<keyword evidence="1" id="KW-0472">Membrane</keyword>
<evidence type="ECO:0000256" key="1">
    <source>
        <dbReference type="SAM" id="Phobius"/>
    </source>
</evidence>
<dbReference type="EMBL" id="JAUJWV010000001">
    <property type="protein sequence ID" value="MDN7241346.1"/>
    <property type="molecule type" value="Genomic_DNA"/>
</dbReference>
<organism evidence="2 3">
    <name type="scientific">Planococcus shixiaomingii</name>
    <dbReference type="NCBI Taxonomy" id="3058393"/>
    <lineage>
        <taxon>Bacteria</taxon>
        <taxon>Bacillati</taxon>
        <taxon>Bacillota</taxon>
        <taxon>Bacilli</taxon>
        <taxon>Bacillales</taxon>
        <taxon>Caryophanaceae</taxon>
        <taxon>Planococcus</taxon>
    </lineage>
</organism>
<reference evidence="2 3" key="1">
    <citation type="submission" date="2023-06" db="EMBL/GenBank/DDBJ databases">
        <title>Novel species in genus Planococcus.</title>
        <authorList>
            <person name="Ning S."/>
        </authorList>
    </citation>
    <scope>NUCLEOTIDE SEQUENCE [LARGE SCALE GENOMIC DNA]</scope>
    <source>
        <strain evidence="2 3">N028</strain>
    </source>
</reference>
<keyword evidence="1" id="KW-0812">Transmembrane</keyword>
<feature type="transmembrane region" description="Helical" evidence="1">
    <location>
        <begin position="36"/>
        <end position="57"/>
    </location>
</feature>
<gene>
    <name evidence="2" type="ORF">QWY14_06055</name>
</gene>
<dbReference type="RefSeq" id="WP_301723028.1">
    <property type="nucleotide sequence ID" value="NZ_JAUJWV010000001.1"/>
</dbReference>
<keyword evidence="3" id="KW-1185">Reference proteome</keyword>
<dbReference type="Proteomes" id="UP001172055">
    <property type="component" value="Unassembled WGS sequence"/>
</dbReference>
<protein>
    <submittedName>
        <fullName evidence="2">DUF3397 family protein</fullName>
    </submittedName>
</protein>
<feature type="transmembrane region" description="Helical" evidence="1">
    <location>
        <begin position="101"/>
        <end position="127"/>
    </location>
</feature>
<dbReference type="Pfam" id="PF11877">
    <property type="entry name" value="DUF3397"/>
    <property type="match status" value="1"/>
</dbReference>
<name>A0ABT8N0D2_9BACL</name>
<comment type="caution">
    <text evidence="2">The sequence shown here is derived from an EMBL/GenBank/DDBJ whole genome shotgun (WGS) entry which is preliminary data.</text>
</comment>
<proteinExistence type="predicted"/>
<evidence type="ECO:0000313" key="2">
    <source>
        <dbReference type="EMBL" id="MDN7241346.1"/>
    </source>
</evidence>
<feature type="transmembrane region" description="Helical" evidence="1">
    <location>
        <begin position="6"/>
        <end position="27"/>
    </location>
</feature>